<comment type="caution">
    <text evidence="3">The sequence shown here is derived from an EMBL/GenBank/DDBJ whole genome shotgun (WGS) entry which is preliminary data.</text>
</comment>
<gene>
    <name evidence="3" type="ORF">R69888_00386</name>
</gene>
<protein>
    <submittedName>
        <fullName evidence="3">Uncharacterized protein</fullName>
    </submittedName>
</protein>
<keyword evidence="2" id="KW-1133">Transmembrane helix</keyword>
<sequence>MSRYPSNPWGRSCTATRPAKPSTKRSASHTGSSLIEVMLAVALMAVTALGLIAGQLWTAREARAMAMREHAAWIADSVAEAMREPSAGDSSIRQWSARAALLLPHGEASVGESGGVSIARVTWTALRDMPRTDDVIDKPESCGGAEVPTSASCVALAFAK</sequence>
<accession>A0ABM8QFD4</accession>
<evidence type="ECO:0000256" key="2">
    <source>
        <dbReference type="SAM" id="Phobius"/>
    </source>
</evidence>
<evidence type="ECO:0000313" key="4">
    <source>
        <dbReference type="Proteomes" id="UP000672526"/>
    </source>
</evidence>
<feature type="region of interest" description="Disordered" evidence="1">
    <location>
        <begin position="1"/>
        <end position="28"/>
    </location>
</feature>
<proteinExistence type="predicted"/>
<keyword evidence="2" id="KW-0472">Membrane</keyword>
<evidence type="ECO:0000313" key="3">
    <source>
        <dbReference type="EMBL" id="CAE6694194.1"/>
    </source>
</evidence>
<feature type="transmembrane region" description="Helical" evidence="2">
    <location>
        <begin position="37"/>
        <end position="58"/>
    </location>
</feature>
<reference evidence="3 4" key="1">
    <citation type="submission" date="2021-02" db="EMBL/GenBank/DDBJ databases">
        <authorList>
            <person name="Vanwijnsberghe S."/>
        </authorList>
    </citation>
    <scope>NUCLEOTIDE SEQUENCE [LARGE SCALE GENOMIC DNA]</scope>
    <source>
        <strain evidence="3 4">LMG 31837</strain>
    </source>
</reference>
<name>A0ABM8QFD4_9BURK</name>
<evidence type="ECO:0000256" key="1">
    <source>
        <dbReference type="SAM" id="MobiDB-lite"/>
    </source>
</evidence>
<dbReference type="Proteomes" id="UP000672526">
    <property type="component" value="Unassembled WGS sequence"/>
</dbReference>
<keyword evidence="2" id="KW-0812">Transmembrane</keyword>
<dbReference type="EMBL" id="CAJNBK010000001">
    <property type="protein sequence ID" value="CAE6694194.1"/>
    <property type="molecule type" value="Genomic_DNA"/>
</dbReference>
<organism evidence="3 4">
    <name type="scientific">Paraburkholderia haematera</name>
    <dbReference type="NCBI Taxonomy" id="2793077"/>
    <lineage>
        <taxon>Bacteria</taxon>
        <taxon>Pseudomonadati</taxon>
        <taxon>Pseudomonadota</taxon>
        <taxon>Betaproteobacteria</taxon>
        <taxon>Burkholderiales</taxon>
        <taxon>Burkholderiaceae</taxon>
        <taxon>Paraburkholderia</taxon>
    </lineage>
</organism>
<keyword evidence="4" id="KW-1185">Reference proteome</keyword>